<dbReference type="InterPro" id="IPR005311">
    <property type="entry name" value="PBP_dimer"/>
</dbReference>
<dbReference type="InterPro" id="IPR001460">
    <property type="entry name" value="PCN-bd_Tpept"/>
</dbReference>
<dbReference type="PANTHER" id="PTHR30627:SF1">
    <property type="entry name" value="PEPTIDOGLYCAN D,D-TRANSPEPTIDASE FTSI"/>
    <property type="match status" value="1"/>
</dbReference>
<dbReference type="Pfam" id="PF00905">
    <property type="entry name" value="Transpeptidase"/>
    <property type="match status" value="1"/>
</dbReference>
<protein>
    <submittedName>
        <fullName evidence="6">PASTA domain-containing protein</fullName>
    </submittedName>
</protein>
<dbReference type="Gene3D" id="3.40.710.10">
    <property type="entry name" value="DD-peptidase/beta-lactamase superfamily"/>
    <property type="match status" value="1"/>
</dbReference>
<dbReference type="Gene3D" id="3.90.1310.10">
    <property type="entry name" value="Penicillin-binding protein 2a (Domain 2)"/>
    <property type="match status" value="1"/>
</dbReference>
<comment type="caution">
    <text evidence="6">The sequence shown here is derived from an EMBL/GenBank/DDBJ whole genome shotgun (WGS) entry which is preliminary data.</text>
</comment>
<dbReference type="SMART" id="SM00740">
    <property type="entry name" value="PASTA"/>
    <property type="match status" value="1"/>
</dbReference>
<dbReference type="GO" id="GO:0071555">
    <property type="term" value="P:cell wall organization"/>
    <property type="evidence" value="ECO:0007669"/>
    <property type="project" value="TreeGrafter"/>
</dbReference>
<dbReference type="Pfam" id="PF03793">
    <property type="entry name" value="PASTA"/>
    <property type="match status" value="1"/>
</dbReference>
<feature type="domain" description="PASTA" evidence="5">
    <location>
        <begin position="625"/>
        <end position="689"/>
    </location>
</feature>
<dbReference type="InterPro" id="IPR005543">
    <property type="entry name" value="PASTA_dom"/>
</dbReference>
<feature type="transmembrane region" description="Helical" evidence="4">
    <location>
        <begin position="39"/>
        <end position="55"/>
    </location>
</feature>
<reference evidence="6" key="1">
    <citation type="submission" date="2019-09" db="EMBL/GenBank/DDBJ databases">
        <title>In-depth cultivation of the pig gut microbiome towards novel bacterial diversity and tailored functional studies.</title>
        <authorList>
            <person name="Wylensek D."/>
            <person name="Hitch T.C.A."/>
            <person name="Clavel T."/>
        </authorList>
    </citation>
    <scope>NUCLEOTIDE SEQUENCE</scope>
    <source>
        <strain evidence="6">RF-744-FAT-WT-3</strain>
    </source>
</reference>
<sequence>MAQYSDKQIEEYLKKKKKREEKRTRRRSVTVDQKNRQRLSVVFALIMIVMVYLIFKDAWWQVVRADDLQVKATEMQTVDTSLDPVRGNIYDSNMKALAQTVTEYQLYGYTNELYRADGISQSEKKENVRKLAEITGKDQADIEKALKGKENPVLLADGLKQSQIKKANKEFGNSIVVKTKVTRSYPNGAFAAQLLGGVNSDNNGLMGLEYEYNSTLSGVKGRVIRNTDSQGNPLATSSSKYYATKDGDSLVTSIDEVIQHYVEDALAQGMKDTEAESISCIVMNPRTGDVLAMASTPNYNPNDPYRPSSDDDYNSFKNLSTKEQSDYLSRMWTNSIVSGVYEPGSTFKLITASAALDTGSATMNSRYYCDGAINVDGTMLHCWNNSHHGLQDIKEAVGNSCNPALAKVALDLGAVKLYRYIDLFGFNQKTNVDLPGEGTAIIKNTKNMNNVDLATTGYGQGIAVTPLQLLTAVNSLGNDGVLMKPKVVQKIVDKKGNTVKNFPDVAVRQVIAKETADQMRDIMEYYVSDAGGTSAYIPGYRVGGKTGTANIAENGGYSEDRVTSFVAMAPMDDPQISVLVLVRKPSKGEFGATTAGPIVKNILEKTLVYKGVERKYNSREEAALSKSEVTVPDVTNTDSQEALKKIQAVGLNVKSVPAGQEKTSFSVVDQYPKAGTKAVKGTTVYLYSK</sequence>
<dbReference type="SUPFAM" id="SSF56519">
    <property type="entry name" value="Penicillin binding protein dimerisation domain"/>
    <property type="match status" value="1"/>
</dbReference>
<proteinExistence type="inferred from homology"/>
<dbReference type="Pfam" id="PF03717">
    <property type="entry name" value="PBP_dimer"/>
    <property type="match status" value="1"/>
</dbReference>
<evidence type="ECO:0000313" key="6">
    <source>
        <dbReference type="EMBL" id="MST68183.1"/>
    </source>
</evidence>
<comment type="subcellular location">
    <subcellularLocation>
        <location evidence="1">Membrane</location>
    </subcellularLocation>
</comment>
<dbReference type="SUPFAM" id="SSF56601">
    <property type="entry name" value="beta-lactamase/transpeptidase-like"/>
    <property type="match status" value="1"/>
</dbReference>
<dbReference type="RefSeq" id="WP_154571657.1">
    <property type="nucleotide sequence ID" value="NZ_VUNB01000001.1"/>
</dbReference>
<evidence type="ECO:0000256" key="2">
    <source>
        <dbReference type="ARBA" id="ARBA00007171"/>
    </source>
</evidence>
<accession>A0A6A8M5S6</accession>
<dbReference type="Gene3D" id="3.30.10.20">
    <property type="match status" value="1"/>
</dbReference>
<dbReference type="GO" id="GO:0008658">
    <property type="term" value="F:penicillin binding"/>
    <property type="evidence" value="ECO:0007669"/>
    <property type="project" value="InterPro"/>
</dbReference>
<name>A0A6A8M5S6_9FIRM</name>
<comment type="similarity">
    <text evidence="2">Belongs to the transpeptidase family.</text>
</comment>
<gene>
    <name evidence="6" type="ORF">FYJ66_00975</name>
</gene>
<keyword evidence="4" id="KW-1133">Transmembrane helix</keyword>
<dbReference type="PANTHER" id="PTHR30627">
    <property type="entry name" value="PEPTIDOGLYCAN D,D-TRANSPEPTIDASE"/>
    <property type="match status" value="1"/>
</dbReference>
<keyword evidence="4" id="KW-0812">Transmembrane</keyword>
<dbReference type="AlphaFoldDB" id="A0A6A8M5S6"/>
<dbReference type="InterPro" id="IPR050515">
    <property type="entry name" value="Beta-lactam/transpept"/>
</dbReference>
<evidence type="ECO:0000256" key="4">
    <source>
        <dbReference type="SAM" id="Phobius"/>
    </source>
</evidence>
<dbReference type="InterPro" id="IPR036138">
    <property type="entry name" value="PBP_dimer_sf"/>
</dbReference>
<dbReference type="GO" id="GO:0005886">
    <property type="term" value="C:plasma membrane"/>
    <property type="evidence" value="ECO:0007669"/>
    <property type="project" value="TreeGrafter"/>
</dbReference>
<evidence type="ECO:0000256" key="1">
    <source>
        <dbReference type="ARBA" id="ARBA00004370"/>
    </source>
</evidence>
<dbReference type="PROSITE" id="PS51178">
    <property type="entry name" value="PASTA"/>
    <property type="match status" value="1"/>
</dbReference>
<evidence type="ECO:0000256" key="3">
    <source>
        <dbReference type="ARBA" id="ARBA00023136"/>
    </source>
</evidence>
<dbReference type="SUPFAM" id="SSF54184">
    <property type="entry name" value="Penicillin-binding protein 2x (pbp-2x), c-terminal domain"/>
    <property type="match status" value="1"/>
</dbReference>
<dbReference type="CDD" id="cd06577">
    <property type="entry name" value="PASTA_pknB"/>
    <property type="match status" value="1"/>
</dbReference>
<evidence type="ECO:0000259" key="5">
    <source>
        <dbReference type="PROSITE" id="PS51178"/>
    </source>
</evidence>
<dbReference type="InterPro" id="IPR012338">
    <property type="entry name" value="Beta-lactam/transpept-like"/>
</dbReference>
<keyword evidence="3 4" id="KW-0472">Membrane</keyword>
<organism evidence="6">
    <name type="scientific">Baileyella intestinalis</name>
    <dbReference type="NCBI Taxonomy" id="2606709"/>
    <lineage>
        <taxon>Bacteria</taxon>
        <taxon>Bacillati</taxon>
        <taxon>Bacillota</taxon>
        <taxon>Clostridia</taxon>
        <taxon>Peptostreptococcales</taxon>
        <taxon>Anaerovoracaceae</taxon>
        <taxon>Baileyella</taxon>
    </lineage>
</organism>
<dbReference type="EMBL" id="VUNB01000001">
    <property type="protein sequence ID" value="MST68183.1"/>
    <property type="molecule type" value="Genomic_DNA"/>
</dbReference>